<dbReference type="GO" id="GO:0005544">
    <property type="term" value="F:calcium-dependent phospholipid binding"/>
    <property type="evidence" value="ECO:0007669"/>
    <property type="project" value="TreeGrafter"/>
</dbReference>
<dbReference type="SUPFAM" id="SSF49562">
    <property type="entry name" value="C2 domain (Calcium/lipid-binding domain, CaLB)"/>
    <property type="match status" value="1"/>
</dbReference>
<keyword evidence="3" id="KW-1185">Reference proteome</keyword>
<dbReference type="GO" id="GO:0030276">
    <property type="term" value="F:clathrin binding"/>
    <property type="evidence" value="ECO:0007669"/>
    <property type="project" value="TreeGrafter"/>
</dbReference>
<dbReference type="GO" id="GO:0048791">
    <property type="term" value="P:calcium ion-regulated exocytosis of neurotransmitter"/>
    <property type="evidence" value="ECO:0007669"/>
    <property type="project" value="TreeGrafter"/>
</dbReference>
<gene>
    <name evidence="2" type="ORF">MEDL_60788</name>
</gene>
<dbReference type="GO" id="GO:0005509">
    <property type="term" value="F:calcium ion binding"/>
    <property type="evidence" value="ECO:0007669"/>
    <property type="project" value="TreeGrafter"/>
</dbReference>
<evidence type="ECO:0000259" key="1">
    <source>
        <dbReference type="PROSITE" id="PS50004"/>
    </source>
</evidence>
<dbReference type="Gene3D" id="2.60.40.150">
    <property type="entry name" value="C2 domain"/>
    <property type="match status" value="1"/>
</dbReference>
<dbReference type="AlphaFoldDB" id="A0A8S3V495"/>
<dbReference type="GO" id="GO:0006906">
    <property type="term" value="P:vesicle fusion"/>
    <property type="evidence" value="ECO:0007669"/>
    <property type="project" value="TreeGrafter"/>
</dbReference>
<organism evidence="2 3">
    <name type="scientific">Mytilus edulis</name>
    <name type="common">Blue mussel</name>
    <dbReference type="NCBI Taxonomy" id="6550"/>
    <lineage>
        <taxon>Eukaryota</taxon>
        <taxon>Metazoa</taxon>
        <taxon>Spiralia</taxon>
        <taxon>Lophotrochozoa</taxon>
        <taxon>Mollusca</taxon>
        <taxon>Bivalvia</taxon>
        <taxon>Autobranchia</taxon>
        <taxon>Pteriomorphia</taxon>
        <taxon>Mytilida</taxon>
        <taxon>Mytiloidea</taxon>
        <taxon>Mytilidae</taxon>
        <taxon>Mytilinae</taxon>
        <taxon>Mytilus</taxon>
    </lineage>
</organism>
<dbReference type="GO" id="GO:0001786">
    <property type="term" value="F:phosphatidylserine binding"/>
    <property type="evidence" value="ECO:0007669"/>
    <property type="project" value="TreeGrafter"/>
</dbReference>
<feature type="domain" description="C2" evidence="1">
    <location>
        <begin position="57"/>
        <end position="190"/>
    </location>
</feature>
<dbReference type="GO" id="GO:0000149">
    <property type="term" value="F:SNARE binding"/>
    <property type="evidence" value="ECO:0007669"/>
    <property type="project" value="TreeGrafter"/>
</dbReference>
<proteinExistence type="predicted"/>
<dbReference type="InterPro" id="IPR035892">
    <property type="entry name" value="C2_domain_sf"/>
</dbReference>
<dbReference type="GO" id="GO:0098793">
    <property type="term" value="C:presynapse"/>
    <property type="evidence" value="ECO:0007669"/>
    <property type="project" value="GOC"/>
</dbReference>
<dbReference type="GO" id="GO:0030424">
    <property type="term" value="C:axon"/>
    <property type="evidence" value="ECO:0007669"/>
    <property type="project" value="TreeGrafter"/>
</dbReference>
<dbReference type="PROSITE" id="PS50004">
    <property type="entry name" value="C2"/>
    <property type="match status" value="1"/>
</dbReference>
<name>A0A8S3V495_MYTED</name>
<dbReference type="Pfam" id="PF00168">
    <property type="entry name" value="C2"/>
    <property type="match status" value="1"/>
</dbReference>
<protein>
    <submittedName>
        <fullName evidence="2">SYT4</fullName>
    </submittedName>
</protein>
<dbReference type="EMBL" id="CAJPWZ010002956">
    <property type="protein sequence ID" value="CAG2248982.1"/>
    <property type="molecule type" value="Genomic_DNA"/>
</dbReference>
<dbReference type="PANTHER" id="PTHR10024">
    <property type="entry name" value="SYNAPTOTAGMIN"/>
    <property type="match status" value="1"/>
</dbReference>
<evidence type="ECO:0000313" key="2">
    <source>
        <dbReference type="EMBL" id="CAG2248982.1"/>
    </source>
</evidence>
<dbReference type="PANTHER" id="PTHR10024:SF351">
    <property type="entry name" value="SYNAPTOTAGMIN-4-LIKE"/>
    <property type="match status" value="1"/>
</dbReference>
<dbReference type="Proteomes" id="UP000683360">
    <property type="component" value="Unassembled WGS sequence"/>
</dbReference>
<dbReference type="GO" id="GO:0005886">
    <property type="term" value="C:plasma membrane"/>
    <property type="evidence" value="ECO:0007669"/>
    <property type="project" value="TreeGrafter"/>
</dbReference>
<dbReference type="OrthoDB" id="5915960at2759"/>
<reference evidence="2" key="1">
    <citation type="submission" date="2021-03" db="EMBL/GenBank/DDBJ databases">
        <authorList>
            <person name="Bekaert M."/>
        </authorList>
    </citation>
    <scope>NUCLEOTIDE SEQUENCE</scope>
</reference>
<evidence type="ECO:0000313" key="3">
    <source>
        <dbReference type="Proteomes" id="UP000683360"/>
    </source>
</evidence>
<dbReference type="InterPro" id="IPR000008">
    <property type="entry name" value="C2_dom"/>
</dbReference>
<dbReference type="SMART" id="SM00239">
    <property type="entry name" value="C2"/>
    <property type="match status" value="1"/>
</dbReference>
<comment type="caution">
    <text evidence="2">The sequence shown here is derived from an EMBL/GenBank/DDBJ whole genome shotgun (WGS) entry which is preliminary data.</text>
</comment>
<sequence length="200" mass="22754">MYWKNTSKCTGKKTSKCTGNKTSKCTGNKTSTCAGYKTSKCTGKRQHSTADKHLNSNLGEIFVLIQYNSMAKRMKVFIRRAEHLPKSDRLLGQPVHYIILNIYLHGELIMTKETKTVSGYSPVWNQPFLFDIHNSTVGEHALELVIMRGRRHTRDGVIGRVVIAKHGPKSGVDHWLEMIRPCSHEVAKWHNILPVIKFEP</sequence>
<accession>A0A8S3V495</accession>
<dbReference type="GO" id="GO:0070382">
    <property type="term" value="C:exocytic vesicle"/>
    <property type="evidence" value="ECO:0007669"/>
    <property type="project" value="TreeGrafter"/>
</dbReference>